<dbReference type="InterPro" id="IPR011256">
    <property type="entry name" value="Reg_factor_effector_dom_sf"/>
</dbReference>
<reference evidence="2 3" key="1">
    <citation type="journal article" date="2011" name="J. Bacteriol.">
        <title>Complete genome sequence of the haloaromatic acid-degrading bacterium Achromobacter xylosoxidans A8.</title>
        <authorList>
            <person name="Strnad H."/>
            <person name="Ridl J."/>
            <person name="Paces J."/>
            <person name="Kolar M."/>
            <person name="Vlcek C."/>
            <person name="Paces V."/>
        </authorList>
    </citation>
    <scope>NUCLEOTIDE SEQUENCE [LARGE SCALE GENOMIC DNA]</scope>
    <source>
        <strain evidence="2 3">A8</strain>
    </source>
</reference>
<dbReference type="EMBL" id="CP002287">
    <property type="protein sequence ID" value="ADP14053.1"/>
    <property type="molecule type" value="Genomic_DNA"/>
</dbReference>
<proteinExistence type="predicted"/>
<feature type="domain" description="GyrI-like small molecule binding" evidence="1">
    <location>
        <begin position="23"/>
        <end position="191"/>
    </location>
</feature>
<evidence type="ECO:0000259" key="1">
    <source>
        <dbReference type="Pfam" id="PF06445"/>
    </source>
</evidence>
<dbReference type="KEGG" id="axy:AXYL_00696"/>
<protein>
    <recommendedName>
        <fullName evidence="1">GyrI-like small molecule binding domain-containing protein</fullName>
    </recommendedName>
</protein>
<organism evidence="2 3">
    <name type="scientific">Achromobacter xylosoxidans (strain A8)</name>
    <dbReference type="NCBI Taxonomy" id="762376"/>
    <lineage>
        <taxon>Bacteria</taxon>
        <taxon>Pseudomonadati</taxon>
        <taxon>Pseudomonadota</taxon>
        <taxon>Betaproteobacteria</taxon>
        <taxon>Burkholderiales</taxon>
        <taxon>Alcaligenaceae</taxon>
        <taxon>Achromobacter</taxon>
    </lineage>
</organism>
<dbReference type="HOGENOM" id="CLU_083625_0_0_4"/>
<sequence length="205" mass="23075">MIDLIRDRAMLRALYAPPTGAFSMIDVPKLPFAVWDGAGSPEPSSVTAAIKGLYTAIYPIRRKARERLGKAFVEPPVELLYWADDMRDFAAGHRENWRWRAQITLPVWANAACLEESAAQMRHELNGAPTPRWEALVEGKCVQILHVGPTNDLPAMLEKLYGEHLPQEGLAPSGPYHEIYLDDWTRTAPTKRKVILRQPVSLLPK</sequence>
<dbReference type="Pfam" id="PF06445">
    <property type="entry name" value="GyrI-like"/>
    <property type="match status" value="1"/>
</dbReference>
<dbReference type="STRING" id="762376.AXYL_00696"/>
<dbReference type="Proteomes" id="UP000006876">
    <property type="component" value="Chromosome"/>
</dbReference>
<evidence type="ECO:0000313" key="3">
    <source>
        <dbReference type="Proteomes" id="UP000006876"/>
    </source>
</evidence>
<dbReference type="InterPro" id="IPR029442">
    <property type="entry name" value="GyrI-like"/>
</dbReference>
<dbReference type="SUPFAM" id="SSF55136">
    <property type="entry name" value="Probable bacterial effector-binding domain"/>
    <property type="match status" value="1"/>
</dbReference>
<name>E3HF97_ACHXA</name>
<accession>E3HF97</accession>
<dbReference type="AlphaFoldDB" id="E3HF97"/>
<dbReference type="eggNOG" id="COG4832">
    <property type="taxonomic scope" value="Bacteria"/>
</dbReference>
<evidence type="ECO:0000313" key="2">
    <source>
        <dbReference type="EMBL" id="ADP14053.1"/>
    </source>
</evidence>
<dbReference type="Gene3D" id="3.20.80.10">
    <property type="entry name" value="Regulatory factor, effector binding domain"/>
    <property type="match status" value="1"/>
</dbReference>
<gene>
    <name evidence="2" type="ordered locus">AXYL_00696</name>
</gene>